<dbReference type="Pfam" id="PF00320">
    <property type="entry name" value="GATA"/>
    <property type="match status" value="1"/>
</dbReference>
<feature type="region of interest" description="Disordered" evidence="7">
    <location>
        <begin position="1"/>
        <end position="25"/>
    </location>
</feature>
<comment type="subcellular location">
    <subcellularLocation>
        <location evidence="1">Nucleus</location>
    </subcellularLocation>
</comment>
<evidence type="ECO:0000259" key="8">
    <source>
        <dbReference type="PROSITE" id="PS50114"/>
    </source>
</evidence>
<protein>
    <recommendedName>
        <fullName evidence="8">GATA-type domain-containing protein</fullName>
    </recommendedName>
</protein>
<reference evidence="9 10" key="1">
    <citation type="submission" date="2023-03" db="EMBL/GenBank/DDBJ databases">
        <title>Genome sequence of Lichtheimia ornata CBS 291.66.</title>
        <authorList>
            <person name="Mohabir J.T."/>
            <person name="Shea T.P."/>
            <person name="Kurbessoian T."/>
            <person name="Berby B."/>
            <person name="Fontaine J."/>
            <person name="Livny J."/>
            <person name="Gnirke A."/>
            <person name="Stajich J.E."/>
            <person name="Cuomo C.A."/>
        </authorList>
    </citation>
    <scope>NUCLEOTIDE SEQUENCE [LARGE SCALE GENOMIC DNA]</scope>
    <source>
        <strain evidence="9">CBS 291.66</strain>
    </source>
</reference>
<dbReference type="GO" id="GO:0005634">
    <property type="term" value="C:nucleus"/>
    <property type="evidence" value="ECO:0007669"/>
    <property type="project" value="UniProtKB-SubCell"/>
</dbReference>
<evidence type="ECO:0000256" key="5">
    <source>
        <dbReference type="ARBA" id="ARBA00023242"/>
    </source>
</evidence>
<feature type="compositionally biased region" description="Basic and acidic residues" evidence="7">
    <location>
        <begin position="178"/>
        <end position="187"/>
    </location>
</feature>
<dbReference type="PROSITE" id="PS00344">
    <property type="entry name" value="GATA_ZN_FINGER_1"/>
    <property type="match status" value="1"/>
</dbReference>
<feature type="compositionally biased region" description="Basic residues" evidence="7">
    <location>
        <begin position="1"/>
        <end position="14"/>
    </location>
</feature>
<dbReference type="GO" id="GO:0000978">
    <property type="term" value="F:RNA polymerase II cis-regulatory region sequence-specific DNA binding"/>
    <property type="evidence" value="ECO:0007669"/>
    <property type="project" value="TreeGrafter"/>
</dbReference>
<comment type="caution">
    <text evidence="9">The sequence shown here is derived from an EMBL/GenBank/DDBJ whole genome shotgun (WGS) entry which is preliminary data.</text>
</comment>
<dbReference type="Proteomes" id="UP001234581">
    <property type="component" value="Unassembled WGS sequence"/>
</dbReference>
<dbReference type="RefSeq" id="XP_058337032.1">
    <property type="nucleotide sequence ID" value="XM_058492209.1"/>
</dbReference>
<keyword evidence="2" id="KW-0479">Metal-binding</keyword>
<evidence type="ECO:0000256" key="2">
    <source>
        <dbReference type="ARBA" id="ARBA00022723"/>
    </source>
</evidence>
<dbReference type="GeneID" id="83219650"/>
<dbReference type="PANTHER" id="PTHR10071">
    <property type="entry name" value="TRANSCRIPTION FACTOR GATA FAMILY MEMBER"/>
    <property type="match status" value="1"/>
</dbReference>
<feature type="region of interest" description="Disordered" evidence="7">
    <location>
        <begin position="420"/>
        <end position="442"/>
    </location>
</feature>
<organism evidence="9 10">
    <name type="scientific">Lichtheimia ornata</name>
    <dbReference type="NCBI Taxonomy" id="688661"/>
    <lineage>
        <taxon>Eukaryota</taxon>
        <taxon>Fungi</taxon>
        <taxon>Fungi incertae sedis</taxon>
        <taxon>Mucoromycota</taxon>
        <taxon>Mucoromycotina</taxon>
        <taxon>Mucoromycetes</taxon>
        <taxon>Mucorales</taxon>
        <taxon>Lichtheimiaceae</taxon>
        <taxon>Lichtheimia</taxon>
    </lineage>
</organism>
<dbReference type="InterPro" id="IPR013088">
    <property type="entry name" value="Znf_NHR/GATA"/>
</dbReference>
<sequence>MEGAHYRTRSHRHEQHQNEHLPPINSNMSDTLYTNFLHCQQSVPLLPSPHQMLHRRSGSHQQPLQREQYNTLPTTDFSRRKVPLCNHGMYMDHHDDKREYKNNDNNNVSCHNCGTTTTPLWRRDEDGRTICNACGLYYKLHHMNRPLTMKNTVIKRRKRFSIKAHDDANNSSSSQKQHVIEEEEKQHRTIKNGKSSMPMANDHWVNPGDSCGRRNQIFDVHNSNAYYRRSMSRDPSGSSNSSNDDNDLLSHIQAILDNHQHFSMDQLEPVLNAILAPPIDKHRSMPSSSSSSSLYTHMSKQPLTSALAYCLEDRQSFVNALTRKREELQAQMQSIDVLLTSLRRLTMPSSLTKPSSNPLQKTQDEAKPYNSQHRSAFLPPKSLSRELFSKRPARVDSDTMGLMSINGSGDGISLMMHDHDATSGTSMEDHQHELDAEAQGKPRYYYSLHH</sequence>
<evidence type="ECO:0000256" key="1">
    <source>
        <dbReference type="ARBA" id="ARBA00004123"/>
    </source>
</evidence>
<evidence type="ECO:0000256" key="4">
    <source>
        <dbReference type="ARBA" id="ARBA00022833"/>
    </source>
</evidence>
<dbReference type="EMBL" id="JARTCD010000118">
    <property type="protein sequence ID" value="KAJ8652118.1"/>
    <property type="molecule type" value="Genomic_DNA"/>
</dbReference>
<feature type="domain" description="GATA-type" evidence="8">
    <location>
        <begin position="104"/>
        <end position="157"/>
    </location>
</feature>
<dbReference type="FunFam" id="3.30.50.10:FF:000007">
    <property type="entry name" value="Nitrogen regulatory AreA, N-terminal"/>
    <property type="match status" value="1"/>
</dbReference>
<feature type="region of interest" description="Disordered" evidence="7">
    <location>
        <begin position="348"/>
        <end position="378"/>
    </location>
</feature>
<dbReference type="GO" id="GO:0000981">
    <property type="term" value="F:DNA-binding transcription factor activity, RNA polymerase II-specific"/>
    <property type="evidence" value="ECO:0007669"/>
    <property type="project" value="TreeGrafter"/>
</dbReference>
<evidence type="ECO:0000256" key="7">
    <source>
        <dbReference type="SAM" id="MobiDB-lite"/>
    </source>
</evidence>
<dbReference type="InterPro" id="IPR000679">
    <property type="entry name" value="Znf_GATA"/>
</dbReference>
<dbReference type="GO" id="GO:0045944">
    <property type="term" value="P:positive regulation of transcription by RNA polymerase II"/>
    <property type="evidence" value="ECO:0007669"/>
    <property type="project" value="TreeGrafter"/>
</dbReference>
<dbReference type="SUPFAM" id="SSF57716">
    <property type="entry name" value="Glucocorticoid receptor-like (DNA-binding domain)"/>
    <property type="match status" value="1"/>
</dbReference>
<feature type="compositionally biased region" description="Polar residues" evidence="7">
    <location>
        <begin position="348"/>
        <end position="361"/>
    </location>
</feature>
<accession>A0AAD7XT80</accession>
<dbReference type="CDD" id="cd00202">
    <property type="entry name" value="ZnF_GATA"/>
    <property type="match status" value="1"/>
</dbReference>
<proteinExistence type="predicted"/>
<keyword evidence="10" id="KW-1185">Reference proteome</keyword>
<dbReference type="AlphaFoldDB" id="A0AAD7XT80"/>
<keyword evidence="5" id="KW-0539">Nucleus</keyword>
<evidence type="ECO:0000256" key="6">
    <source>
        <dbReference type="PROSITE-ProRule" id="PRU00094"/>
    </source>
</evidence>
<name>A0AAD7XT80_9FUNG</name>
<evidence type="ECO:0000256" key="3">
    <source>
        <dbReference type="ARBA" id="ARBA00022771"/>
    </source>
</evidence>
<keyword evidence="3 6" id="KW-0863">Zinc-finger</keyword>
<evidence type="ECO:0000313" key="9">
    <source>
        <dbReference type="EMBL" id="KAJ8652118.1"/>
    </source>
</evidence>
<evidence type="ECO:0000313" key="10">
    <source>
        <dbReference type="Proteomes" id="UP001234581"/>
    </source>
</evidence>
<keyword evidence="4" id="KW-0862">Zinc</keyword>
<dbReference type="Gene3D" id="3.30.50.10">
    <property type="entry name" value="Erythroid Transcription Factor GATA-1, subunit A"/>
    <property type="match status" value="1"/>
</dbReference>
<dbReference type="PROSITE" id="PS50114">
    <property type="entry name" value="GATA_ZN_FINGER_2"/>
    <property type="match status" value="1"/>
</dbReference>
<dbReference type="GO" id="GO:0008270">
    <property type="term" value="F:zinc ion binding"/>
    <property type="evidence" value="ECO:0007669"/>
    <property type="project" value="UniProtKB-KW"/>
</dbReference>
<dbReference type="PRINTS" id="PR00619">
    <property type="entry name" value="GATAZNFINGER"/>
</dbReference>
<dbReference type="InterPro" id="IPR039355">
    <property type="entry name" value="Transcription_factor_GATA"/>
</dbReference>
<feature type="region of interest" description="Disordered" evidence="7">
    <location>
        <begin position="162"/>
        <end position="211"/>
    </location>
</feature>
<feature type="compositionally biased region" description="Basic and acidic residues" evidence="7">
    <location>
        <begin position="420"/>
        <end position="440"/>
    </location>
</feature>
<dbReference type="SMART" id="SM00401">
    <property type="entry name" value="ZnF_GATA"/>
    <property type="match status" value="1"/>
</dbReference>
<dbReference type="PANTHER" id="PTHR10071:SF281">
    <property type="entry name" value="BOX A-BINDING FACTOR-RELATED"/>
    <property type="match status" value="1"/>
</dbReference>
<gene>
    <name evidence="9" type="ORF">O0I10_012269</name>
</gene>
<dbReference type="GO" id="GO:0000122">
    <property type="term" value="P:negative regulation of transcription by RNA polymerase II"/>
    <property type="evidence" value="ECO:0007669"/>
    <property type="project" value="TreeGrafter"/>
</dbReference>